<protein>
    <submittedName>
        <fullName evidence="1">Uncharacterized protein</fullName>
    </submittedName>
</protein>
<keyword evidence="2" id="KW-1185">Reference proteome</keyword>
<proteinExistence type="predicted"/>
<dbReference type="AlphaFoldDB" id="A0A804LY91"/>
<reference evidence="1" key="2">
    <citation type="submission" date="2019-07" db="EMBL/GenBank/DDBJ databases">
        <authorList>
            <person name="Seetharam A."/>
            <person name="Woodhouse M."/>
            <person name="Cannon E."/>
        </authorList>
    </citation>
    <scope>NUCLEOTIDE SEQUENCE [LARGE SCALE GENOMIC DNA]</scope>
    <source>
        <strain evidence="1">cv. B73</strain>
    </source>
</reference>
<reference evidence="2" key="1">
    <citation type="submission" date="2015-12" db="EMBL/GenBank/DDBJ databases">
        <title>Update maize B73 reference genome by single molecule sequencing technologies.</title>
        <authorList>
            <consortium name="Maize Genome Sequencing Project"/>
            <person name="Ware D."/>
        </authorList>
    </citation>
    <scope>NUCLEOTIDE SEQUENCE [LARGE SCALE GENOMIC DNA]</scope>
    <source>
        <strain evidence="2">cv. B73</strain>
    </source>
</reference>
<dbReference type="EnsemblPlants" id="Zm00001eb044920_T001">
    <property type="protein sequence ID" value="Zm00001eb044920_P001"/>
    <property type="gene ID" value="Zm00001eb044920"/>
</dbReference>
<sequence length="110" mass="12513">MSIRCLLINLKIANSSLLYLADLLVWPLLNLLPSSAILDFLSFANYYWSEVKQICMHLHGLLMIHKKCTSSLTATNENKYSSTSKSMCINQKYSSILLTAYLPDSLYEQT</sequence>
<evidence type="ECO:0000313" key="2">
    <source>
        <dbReference type="Proteomes" id="UP000007305"/>
    </source>
</evidence>
<accession>A0A804LY91</accession>
<organism evidence="1 2">
    <name type="scientific">Zea mays</name>
    <name type="common">Maize</name>
    <dbReference type="NCBI Taxonomy" id="4577"/>
    <lineage>
        <taxon>Eukaryota</taxon>
        <taxon>Viridiplantae</taxon>
        <taxon>Streptophyta</taxon>
        <taxon>Embryophyta</taxon>
        <taxon>Tracheophyta</taxon>
        <taxon>Spermatophyta</taxon>
        <taxon>Magnoliopsida</taxon>
        <taxon>Liliopsida</taxon>
        <taxon>Poales</taxon>
        <taxon>Poaceae</taxon>
        <taxon>PACMAD clade</taxon>
        <taxon>Panicoideae</taxon>
        <taxon>Andropogonodae</taxon>
        <taxon>Andropogoneae</taxon>
        <taxon>Tripsacinae</taxon>
        <taxon>Zea</taxon>
    </lineage>
</organism>
<name>A0A804LY91_MAIZE</name>
<dbReference type="Gramene" id="Zm00001eb044920_T001">
    <property type="protein sequence ID" value="Zm00001eb044920_P001"/>
    <property type="gene ID" value="Zm00001eb044920"/>
</dbReference>
<reference evidence="1" key="3">
    <citation type="submission" date="2021-05" db="UniProtKB">
        <authorList>
            <consortium name="EnsemblPlants"/>
        </authorList>
    </citation>
    <scope>IDENTIFICATION</scope>
    <source>
        <strain evidence="1">cv. B73</strain>
    </source>
</reference>
<dbReference type="InParanoid" id="A0A804LY91"/>
<evidence type="ECO:0000313" key="1">
    <source>
        <dbReference type="EnsemblPlants" id="Zm00001eb044920_P001"/>
    </source>
</evidence>
<dbReference type="Proteomes" id="UP000007305">
    <property type="component" value="Chromosome 1"/>
</dbReference>